<evidence type="ECO:0000313" key="5">
    <source>
        <dbReference type="EMBL" id="BCI62142.1"/>
    </source>
</evidence>
<dbReference type="InterPro" id="IPR020449">
    <property type="entry name" value="Tscrpt_reg_AraC-type_HTH"/>
</dbReference>
<dbReference type="InterPro" id="IPR009057">
    <property type="entry name" value="Homeodomain-like_sf"/>
</dbReference>
<dbReference type="PANTHER" id="PTHR43280:SF32">
    <property type="entry name" value="TRANSCRIPTIONAL REGULATORY PROTEIN"/>
    <property type="match status" value="1"/>
</dbReference>
<keyword evidence="3" id="KW-0804">Transcription</keyword>
<protein>
    <submittedName>
        <fullName evidence="5">AraC family transcriptional regulator</fullName>
    </submittedName>
</protein>
<dbReference type="PRINTS" id="PR00032">
    <property type="entry name" value="HTHARAC"/>
</dbReference>
<evidence type="ECO:0000313" key="6">
    <source>
        <dbReference type="Proteomes" id="UP000594042"/>
    </source>
</evidence>
<keyword evidence="1" id="KW-0805">Transcription regulation</keyword>
<dbReference type="EMBL" id="AP023322">
    <property type="protein sequence ID" value="BCI62142.1"/>
    <property type="molecule type" value="Genomic_DNA"/>
</dbReference>
<evidence type="ECO:0000259" key="4">
    <source>
        <dbReference type="PROSITE" id="PS01124"/>
    </source>
</evidence>
<dbReference type="Pfam" id="PF12833">
    <property type="entry name" value="HTH_18"/>
    <property type="match status" value="1"/>
</dbReference>
<reference evidence="6" key="1">
    <citation type="submission" date="2020-07" db="EMBL/GenBank/DDBJ databases">
        <title>Complete genome sequencing of Coprobacter sp. strain 2CBH44.</title>
        <authorList>
            <person name="Sakamoto M."/>
            <person name="Murakami T."/>
            <person name="Mori H."/>
        </authorList>
    </citation>
    <scope>NUCLEOTIDE SEQUENCE [LARGE SCALE GENOMIC DNA]</scope>
    <source>
        <strain evidence="6">2CBH44</strain>
    </source>
</reference>
<sequence>MIKIDFPQVDIPQDFIVGTNITEDVLNFYRQSCRLRAGIFALCLEGNVEVSINLTNYNLKKNDFISLLPGSIIQYREQKSNVRLSFIGFSNKFVSSVNLIKTTMDFFPVISNNPVFPLTDSIANLFSDYFSLLERASAEANENLDPEIIKSILTGVLYGVGNFYRVQNIEGRAENRSEEICKTLVQLIMKHYVSERQISFYASQLSISPQHLSSTVKKMTGKTVSEIIASIVIMDAKAQLKSTNQTIQEISYSLNFPNVSFFGKYFKRHVGMSPKEYRNS</sequence>
<proteinExistence type="predicted"/>
<dbReference type="SUPFAM" id="SSF46689">
    <property type="entry name" value="Homeodomain-like"/>
    <property type="match status" value="1"/>
</dbReference>
<dbReference type="Gene3D" id="1.10.10.60">
    <property type="entry name" value="Homeodomain-like"/>
    <property type="match status" value="2"/>
</dbReference>
<evidence type="ECO:0000256" key="1">
    <source>
        <dbReference type="ARBA" id="ARBA00023015"/>
    </source>
</evidence>
<organism evidence="5 6">
    <name type="scientific">Coprobacter secundus subsp. similis</name>
    <dbReference type="NCBI Taxonomy" id="2751153"/>
    <lineage>
        <taxon>Bacteria</taxon>
        <taxon>Pseudomonadati</taxon>
        <taxon>Bacteroidota</taxon>
        <taxon>Bacteroidia</taxon>
        <taxon>Bacteroidales</taxon>
        <taxon>Barnesiellaceae</taxon>
        <taxon>Coprobacter</taxon>
    </lineage>
</organism>
<dbReference type="GO" id="GO:0003700">
    <property type="term" value="F:DNA-binding transcription factor activity"/>
    <property type="evidence" value="ECO:0007669"/>
    <property type="project" value="InterPro"/>
</dbReference>
<evidence type="ECO:0000256" key="3">
    <source>
        <dbReference type="ARBA" id="ARBA00023163"/>
    </source>
</evidence>
<name>A0A7G1HTQ3_9BACT</name>
<accession>A0A7G1HTQ3</accession>
<dbReference type="SMART" id="SM00342">
    <property type="entry name" value="HTH_ARAC"/>
    <property type="match status" value="1"/>
</dbReference>
<feature type="domain" description="HTH araC/xylS-type" evidence="4">
    <location>
        <begin position="182"/>
        <end position="280"/>
    </location>
</feature>
<keyword evidence="6" id="KW-1185">Reference proteome</keyword>
<dbReference type="GO" id="GO:0043565">
    <property type="term" value="F:sequence-specific DNA binding"/>
    <property type="evidence" value="ECO:0007669"/>
    <property type="project" value="InterPro"/>
</dbReference>
<dbReference type="PANTHER" id="PTHR43280">
    <property type="entry name" value="ARAC-FAMILY TRANSCRIPTIONAL REGULATOR"/>
    <property type="match status" value="1"/>
</dbReference>
<keyword evidence="2" id="KW-0238">DNA-binding</keyword>
<dbReference type="AlphaFoldDB" id="A0A7G1HTQ3"/>
<evidence type="ECO:0000256" key="2">
    <source>
        <dbReference type="ARBA" id="ARBA00023125"/>
    </source>
</evidence>
<dbReference type="InterPro" id="IPR037923">
    <property type="entry name" value="HTH-like"/>
</dbReference>
<gene>
    <name evidence="5" type="ORF">Cop2CBH44_04950</name>
</gene>
<dbReference type="PROSITE" id="PS01124">
    <property type="entry name" value="HTH_ARAC_FAMILY_2"/>
    <property type="match status" value="1"/>
</dbReference>
<dbReference type="KEGG" id="copr:Cop2CBH44_04950"/>
<dbReference type="InterPro" id="IPR018060">
    <property type="entry name" value="HTH_AraC"/>
</dbReference>
<dbReference type="SUPFAM" id="SSF51215">
    <property type="entry name" value="Regulatory protein AraC"/>
    <property type="match status" value="1"/>
</dbReference>
<dbReference type="Proteomes" id="UP000594042">
    <property type="component" value="Chromosome"/>
</dbReference>